<dbReference type="PANTHER" id="PTHR30097:SF16">
    <property type="entry name" value="CATION EFFLUX SYSTEM (CZCB-LIKE)"/>
    <property type="match status" value="1"/>
</dbReference>
<dbReference type="GO" id="GO:0022857">
    <property type="term" value="F:transmembrane transporter activity"/>
    <property type="evidence" value="ECO:0007669"/>
    <property type="project" value="InterPro"/>
</dbReference>
<dbReference type="InterPro" id="IPR058625">
    <property type="entry name" value="MdtA-like_BSH"/>
</dbReference>
<dbReference type="Pfam" id="PF25967">
    <property type="entry name" value="RND-MFP_C"/>
    <property type="match status" value="1"/>
</dbReference>
<reference evidence="8 9" key="1">
    <citation type="submission" date="2016-11" db="EMBL/GenBank/DDBJ databases">
        <authorList>
            <person name="Jaros S."/>
            <person name="Januszkiewicz K."/>
            <person name="Wedrychowicz H."/>
        </authorList>
    </citation>
    <scope>NUCLEOTIDE SEQUENCE [LARGE SCALE GENOMIC DNA]</scope>
    <source>
        <strain evidence="8 9">GAS499</strain>
    </source>
</reference>
<dbReference type="FunFam" id="2.40.30.170:FF:000010">
    <property type="entry name" value="Efflux RND transporter periplasmic adaptor subunit"/>
    <property type="match status" value="1"/>
</dbReference>
<accession>A0A1M7DL85</accession>
<dbReference type="Pfam" id="PF25954">
    <property type="entry name" value="Beta-barrel_RND_2"/>
    <property type="match status" value="1"/>
</dbReference>
<evidence type="ECO:0000256" key="2">
    <source>
        <dbReference type="ARBA" id="ARBA00009477"/>
    </source>
</evidence>
<dbReference type="EMBL" id="LT670844">
    <property type="protein sequence ID" value="SHL80240.1"/>
    <property type="molecule type" value="Genomic_DNA"/>
</dbReference>
<dbReference type="GO" id="GO:0016020">
    <property type="term" value="C:membrane"/>
    <property type="evidence" value="ECO:0007669"/>
    <property type="project" value="InterPro"/>
</dbReference>
<sequence length="426" mass="45663">MLLGEWPCIALGVVNVNVFKNLSRRSRAVFLALIVIGGAALLWSKGFIGLADVQAQRKERTASTAADQPASDKAADLPIVDLSDKQAGSLKIGPVGSREFAILKTSVGTIDFNENVLVQVFSQYPGKILKAFFNLGDEVKQGDILFTIDSPDLLQAESNLLATAGVLELQKRVLARVTMLLKSGGSAQKDIDQSTSDEQTAEGNFKAARNAVRIFGKTDEEVDQILAQRKVDSTLLVPSPISGKVVARNAAPGFLTQPGNAPAPFLIADVSTMWMLANVIETDAPAYRLGQAVEVRVPAYPDTVFKGHVTNLGAIIDPNSHRQLVRSEIDDPQHLLRSGMYASFVIHVGDPVNSLAVPAQGVVREGDGTMTVWVTNDSRRFTKRTVKIGLQQGGWTQILEGLQPGETVVTDGAVFLSNKLLLGDAG</sequence>
<dbReference type="NCBIfam" id="TIGR01730">
    <property type="entry name" value="RND_mfp"/>
    <property type="match status" value="1"/>
</dbReference>
<evidence type="ECO:0000313" key="8">
    <source>
        <dbReference type="EMBL" id="SHL80240.1"/>
    </source>
</evidence>
<dbReference type="Proteomes" id="UP000189935">
    <property type="component" value="Chromosome I"/>
</dbReference>
<dbReference type="Gene3D" id="2.40.420.20">
    <property type="match status" value="1"/>
</dbReference>
<dbReference type="Gene3D" id="2.40.30.170">
    <property type="match status" value="1"/>
</dbReference>
<proteinExistence type="inferred from homology"/>
<feature type="domain" description="Multidrug resistance protein MdtA-like C-terminal permuted SH3" evidence="7">
    <location>
        <begin position="353"/>
        <end position="413"/>
    </location>
</feature>
<keyword evidence="4" id="KW-0472">Membrane</keyword>
<name>A0A1M7DL85_9BRAD</name>
<dbReference type="AlphaFoldDB" id="A0A1M7DL85"/>
<dbReference type="SUPFAM" id="SSF111369">
    <property type="entry name" value="HlyD-like secretion proteins"/>
    <property type="match status" value="1"/>
</dbReference>
<keyword evidence="4" id="KW-0812">Transmembrane</keyword>
<feature type="domain" description="Multidrug resistance protein MdtA-like barrel-sandwich hybrid" evidence="5">
    <location>
        <begin position="118"/>
        <end position="261"/>
    </location>
</feature>
<evidence type="ECO:0000256" key="1">
    <source>
        <dbReference type="ARBA" id="ARBA00004196"/>
    </source>
</evidence>
<dbReference type="InterPro" id="IPR051909">
    <property type="entry name" value="MFP_Cation_Efflux"/>
</dbReference>
<dbReference type="InterPro" id="IPR058627">
    <property type="entry name" value="MdtA-like_C"/>
</dbReference>
<evidence type="ECO:0000256" key="3">
    <source>
        <dbReference type="ARBA" id="ARBA00022448"/>
    </source>
</evidence>
<evidence type="ECO:0000313" key="9">
    <source>
        <dbReference type="Proteomes" id="UP000189935"/>
    </source>
</evidence>
<comment type="subcellular location">
    <subcellularLocation>
        <location evidence="1">Cell envelope</location>
    </subcellularLocation>
</comment>
<evidence type="ECO:0000259" key="6">
    <source>
        <dbReference type="Pfam" id="PF25954"/>
    </source>
</evidence>
<evidence type="ECO:0000259" key="7">
    <source>
        <dbReference type="Pfam" id="PF25967"/>
    </source>
</evidence>
<keyword evidence="4" id="KW-1133">Transmembrane helix</keyword>
<dbReference type="InterPro" id="IPR006143">
    <property type="entry name" value="RND_pump_MFP"/>
</dbReference>
<comment type="similarity">
    <text evidence="2">Belongs to the membrane fusion protein (MFP) (TC 8.A.1) family.</text>
</comment>
<dbReference type="Pfam" id="PF25917">
    <property type="entry name" value="BSH_RND"/>
    <property type="match status" value="1"/>
</dbReference>
<feature type="transmembrane region" description="Helical" evidence="4">
    <location>
        <begin position="28"/>
        <end position="51"/>
    </location>
</feature>
<keyword evidence="3" id="KW-0813">Transport</keyword>
<evidence type="ECO:0000259" key="5">
    <source>
        <dbReference type="Pfam" id="PF25917"/>
    </source>
</evidence>
<organism evidence="8 9">
    <name type="scientific">Bradyrhizobium lablabi</name>
    <dbReference type="NCBI Taxonomy" id="722472"/>
    <lineage>
        <taxon>Bacteria</taxon>
        <taxon>Pseudomonadati</taxon>
        <taxon>Pseudomonadota</taxon>
        <taxon>Alphaproteobacteria</taxon>
        <taxon>Hyphomicrobiales</taxon>
        <taxon>Nitrobacteraceae</taxon>
        <taxon>Bradyrhizobium</taxon>
    </lineage>
</organism>
<evidence type="ECO:0000256" key="4">
    <source>
        <dbReference type="SAM" id="Phobius"/>
    </source>
</evidence>
<dbReference type="Gene3D" id="2.40.50.100">
    <property type="match status" value="1"/>
</dbReference>
<feature type="domain" description="CusB-like beta-barrel" evidence="6">
    <location>
        <begin position="272"/>
        <end position="344"/>
    </location>
</feature>
<dbReference type="PANTHER" id="PTHR30097">
    <property type="entry name" value="CATION EFFLUX SYSTEM PROTEIN CUSB"/>
    <property type="match status" value="1"/>
</dbReference>
<gene>
    <name evidence="8" type="ORF">SAMN05444159_6856</name>
</gene>
<protein>
    <submittedName>
        <fullName evidence="8">Membrane fusion protein, cobalt-zinc-cadmium efflux system</fullName>
    </submittedName>
</protein>
<dbReference type="InterPro" id="IPR058792">
    <property type="entry name" value="Beta-barrel_RND_2"/>
</dbReference>